<dbReference type="RefSeq" id="WP_034921980.1">
    <property type="nucleotide sequence ID" value="NZ_JDSS02000008.1"/>
</dbReference>
<dbReference type="Proteomes" id="UP000019812">
    <property type="component" value="Unassembled WGS sequence"/>
</dbReference>
<accession>A0A084Y4R6</accession>
<protein>
    <recommendedName>
        <fullName evidence="1">DUF5615 domain-containing protein</fullName>
    </recommendedName>
</protein>
<proteinExistence type="predicted"/>
<evidence type="ECO:0000259" key="1">
    <source>
        <dbReference type="Pfam" id="PF18480"/>
    </source>
</evidence>
<evidence type="ECO:0000313" key="3">
    <source>
        <dbReference type="Proteomes" id="UP000019812"/>
    </source>
</evidence>
<dbReference type="Pfam" id="PF18480">
    <property type="entry name" value="DUF5615"/>
    <property type="match status" value="1"/>
</dbReference>
<feature type="domain" description="DUF5615" evidence="1">
    <location>
        <begin position="4"/>
        <end position="112"/>
    </location>
</feature>
<reference evidence="2 3" key="1">
    <citation type="submission" date="2014-07" db="EMBL/GenBank/DDBJ databases">
        <title>Expanding our view of genomic diversity in Candidatus Accumulibacter clades.</title>
        <authorList>
            <person name="Skennerton C.T."/>
            <person name="Barr J.J."/>
            <person name="Slater F.R."/>
            <person name="Bond P.L."/>
            <person name="Tyson G.W."/>
        </authorList>
    </citation>
    <scope>NUCLEOTIDE SEQUENCE [LARGE SCALE GENOMIC DNA]</scope>
    <source>
        <strain evidence="3">SK-01</strain>
    </source>
</reference>
<dbReference type="AlphaFoldDB" id="A0A084Y4R6"/>
<name>A0A084Y4R6_9PROT</name>
<organism evidence="2 3">
    <name type="scientific">Candidatus Accumulibacter vicinus</name>
    <dbReference type="NCBI Taxonomy" id="2954382"/>
    <lineage>
        <taxon>Bacteria</taxon>
        <taxon>Pseudomonadati</taxon>
        <taxon>Pseudomonadota</taxon>
        <taxon>Betaproteobacteria</taxon>
        <taxon>Candidatus Accumulibacter</taxon>
    </lineage>
</organism>
<dbReference type="STRING" id="1457154.CAPSK01_000544"/>
<comment type="caution">
    <text evidence="2">The sequence shown here is derived from an EMBL/GenBank/DDBJ whole genome shotgun (WGS) entry which is preliminary data.</text>
</comment>
<dbReference type="InterPro" id="IPR041049">
    <property type="entry name" value="DUF5615"/>
</dbReference>
<sequence length="119" mass="13586">MKPRFKLDENLPSWAGELLRDENYDVETVLSEQLGGAVDSVILDACRAEMRVLVTLDLDFADIRAYPPKNHHGIWVLRPDQQSLHSILGLLRGATKLLATEVPDARLWIVESQRIRIRE</sequence>
<dbReference type="EMBL" id="JDSS02000008">
    <property type="protein sequence ID" value="KFB69710.1"/>
    <property type="molecule type" value="Genomic_DNA"/>
</dbReference>
<evidence type="ECO:0000313" key="2">
    <source>
        <dbReference type="EMBL" id="KFB69710.1"/>
    </source>
</evidence>
<gene>
    <name evidence="2" type="ORF">CAPSK01_000544</name>
</gene>